<accession>A0A845HWV5</accession>
<dbReference type="GO" id="GO:0005886">
    <property type="term" value="C:plasma membrane"/>
    <property type="evidence" value="ECO:0007669"/>
    <property type="project" value="UniProtKB-SubCell"/>
</dbReference>
<keyword evidence="6 7" id="KW-0472">Membrane</keyword>
<evidence type="ECO:0000313" key="8">
    <source>
        <dbReference type="EMBL" id="MYN45479.1"/>
    </source>
</evidence>
<dbReference type="EMBL" id="WWCL01000002">
    <property type="protein sequence ID" value="MYN45479.1"/>
    <property type="molecule type" value="Genomic_DNA"/>
</dbReference>
<gene>
    <name evidence="8" type="ORF">GTP23_10505</name>
</gene>
<dbReference type="Pfam" id="PF02417">
    <property type="entry name" value="Chromate_transp"/>
    <property type="match status" value="1"/>
</dbReference>
<protein>
    <submittedName>
        <fullName evidence="8">Chromate transporter</fullName>
    </submittedName>
</protein>
<evidence type="ECO:0000256" key="1">
    <source>
        <dbReference type="ARBA" id="ARBA00004651"/>
    </source>
</evidence>
<dbReference type="AlphaFoldDB" id="A0A845HWV5"/>
<feature type="transmembrane region" description="Helical" evidence="7">
    <location>
        <begin position="20"/>
        <end position="38"/>
    </location>
</feature>
<dbReference type="InterPro" id="IPR052518">
    <property type="entry name" value="CHR_Transporter"/>
</dbReference>
<keyword evidence="5 7" id="KW-1133">Transmembrane helix</keyword>
<comment type="similarity">
    <text evidence="2">Belongs to the chromate ion transporter (CHR) (TC 2.A.51) family.</text>
</comment>
<evidence type="ECO:0000313" key="9">
    <source>
        <dbReference type="Proteomes" id="UP000444316"/>
    </source>
</evidence>
<feature type="transmembrane region" description="Helical" evidence="7">
    <location>
        <begin position="171"/>
        <end position="192"/>
    </location>
</feature>
<reference evidence="8" key="1">
    <citation type="submission" date="2019-12" db="EMBL/GenBank/DDBJ databases">
        <title>Novel species isolated from a subtropical stream in China.</title>
        <authorList>
            <person name="Lu H."/>
        </authorList>
    </citation>
    <scope>NUCLEOTIDE SEQUENCE [LARGE SCALE GENOMIC DNA]</scope>
    <source>
        <strain evidence="8">FT93W</strain>
    </source>
</reference>
<evidence type="ECO:0000256" key="6">
    <source>
        <dbReference type="ARBA" id="ARBA00023136"/>
    </source>
</evidence>
<evidence type="ECO:0000256" key="5">
    <source>
        <dbReference type="ARBA" id="ARBA00022989"/>
    </source>
</evidence>
<organism evidence="8 9">
    <name type="scientific">Duganella fentianensis</name>
    <dbReference type="NCBI Taxonomy" id="2692177"/>
    <lineage>
        <taxon>Bacteria</taxon>
        <taxon>Pseudomonadati</taxon>
        <taxon>Pseudomonadota</taxon>
        <taxon>Betaproteobacteria</taxon>
        <taxon>Burkholderiales</taxon>
        <taxon>Oxalobacteraceae</taxon>
        <taxon>Telluria group</taxon>
        <taxon>Duganella</taxon>
    </lineage>
</organism>
<keyword evidence="9" id="KW-1185">Reference proteome</keyword>
<feature type="transmembrane region" description="Helical" evidence="7">
    <location>
        <begin position="59"/>
        <end position="82"/>
    </location>
</feature>
<dbReference type="PANTHER" id="PTHR43663">
    <property type="entry name" value="CHROMATE TRANSPORT PROTEIN-RELATED"/>
    <property type="match status" value="1"/>
</dbReference>
<evidence type="ECO:0000256" key="7">
    <source>
        <dbReference type="SAM" id="Phobius"/>
    </source>
</evidence>
<evidence type="ECO:0000256" key="2">
    <source>
        <dbReference type="ARBA" id="ARBA00005262"/>
    </source>
</evidence>
<comment type="caution">
    <text evidence="8">The sequence shown here is derived from an EMBL/GenBank/DDBJ whole genome shotgun (WGS) entry which is preliminary data.</text>
</comment>
<dbReference type="Proteomes" id="UP000444316">
    <property type="component" value="Unassembled WGS sequence"/>
</dbReference>
<evidence type="ECO:0000256" key="4">
    <source>
        <dbReference type="ARBA" id="ARBA00022692"/>
    </source>
</evidence>
<keyword evidence="3" id="KW-1003">Cell membrane</keyword>
<name>A0A845HWV5_9BURK</name>
<comment type="subcellular location">
    <subcellularLocation>
        <location evidence="1">Cell membrane</location>
        <topology evidence="1">Multi-pass membrane protein</topology>
    </subcellularLocation>
</comment>
<dbReference type="InterPro" id="IPR003370">
    <property type="entry name" value="Chromate_transpt"/>
</dbReference>
<keyword evidence="4 7" id="KW-0812">Transmembrane</keyword>
<feature type="transmembrane region" description="Helical" evidence="7">
    <location>
        <begin position="88"/>
        <end position="112"/>
    </location>
</feature>
<dbReference type="GO" id="GO:0015109">
    <property type="term" value="F:chromate transmembrane transporter activity"/>
    <property type="evidence" value="ECO:0007669"/>
    <property type="project" value="InterPro"/>
</dbReference>
<dbReference type="RefSeq" id="WP_161035091.1">
    <property type="nucleotide sequence ID" value="NZ_WWCL01000002.1"/>
</dbReference>
<feature type="transmembrane region" description="Helical" evidence="7">
    <location>
        <begin position="133"/>
        <end position="151"/>
    </location>
</feature>
<evidence type="ECO:0000256" key="3">
    <source>
        <dbReference type="ARBA" id="ARBA00022475"/>
    </source>
</evidence>
<sequence>MTDTPLQLALTLGDWLNLFGHYLLLSLMSIGGAISTTSEMHRFLVEEHHWLTQAQFNDAIAIAQAAPGPNVLFVALMGWKVGLNTGSYLAAFAGVGVTMLGILIPSTTLTYLAARWGHENRELLGVRAFKQGMAPVVVGLMVSVGIILGSAHRDWQQDWKLWSLSVLAGLLIWRTRIHLLWLLAAGALLGGLQLV</sequence>
<dbReference type="PANTHER" id="PTHR43663:SF1">
    <property type="entry name" value="CHROMATE TRANSPORTER"/>
    <property type="match status" value="1"/>
</dbReference>
<proteinExistence type="inferred from homology"/>